<gene>
    <name evidence="2" type="ORF">ACFQH5_16825</name>
</gene>
<sequence>MTPDTPMPRLTERLNERTRQALEKHYAEEAAVDERLAKLEQVGPAALDRLVEVANRDTGQSRHCRRILLAVYNADDWPLELNRLRCIDRDLQSAALTAIEWATYSGRELHEHLDDGDRLMHRFWLIEKGGED</sequence>
<accession>A0ABW2F5A5</accession>
<protein>
    <recommendedName>
        <fullName evidence="1">DUF7673 domain-containing protein</fullName>
    </recommendedName>
</protein>
<name>A0ABW2F5A5_9GAMM</name>
<dbReference type="Pfam" id="PF24720">
    <property type="entry name" value="DUF7673"/>
    <property type="match status" value="1"/>
</dbReference>
<organism evidence="2 3">
    <name type="scientific">Halomonas salifodinae</name>
    <dbReference type="NCBI Taxonomy" id="438745"/>
    <lineage>
        <taxon>Bacteria</taxon>
        <taxon>Pseudomonadati</taxon>
        <taxon>Pseudomonadota</taxon>
        <taxon>Gammaproteobacteria</taxon>
        <taxon>Oceanospirillales</taxon>
        <taxon>Halomonadaceae</taxon>
        <taxon>Halomonas</taxon>
    </lineage>
</organism>
<comment type="caution">
    <text evidence="2">The sequence shown here is derived from an EMBL/GenBank/DDBJ whole genome shotgun (WGS) entry which is preliminary data.</text>
</comment>
<dbReference type="RefSeq" id="WP_346064231.1">
    <property type="nucleotide sequence ID" value="NZ_BAAADR010000046.1"/>
</dbReference>
<proteinExistence type="predicted"/>
<evidence type="ECO:0000313" key="3">
    <source>
        <dbReference type="Proteomes" id="UP001596411"/>
    </source>
</evidence>
<keyword evidence="3" id="KW-1185">Reference proteome</keyword>
<reference evidence="3" key="1">
    <citation type="journal article" date="2019" name="Int. J. Syst. Evol. Microbiol.">
        <title>The Global Catalogue of Microorganisms (GCM) 10K type strain sequencing project: providing services to taxonomists for standard genome sequencing and annotation.</title>
        <authorList>
            <consortium name="The Broad Institute Genomics Platform"/>
            <consortium name="The Broad Institute Genome Sequencing Center for Infectious Disease"/>
            <person name="Wu L."/>
            <person name="Ma J."/>
        </authorList>
    </citation>
    <scope>NUCLEOTIDE SEQUENCE [LARGE SCALE GENOMIC DNA]</scope>
    <source>
        <strain evidence="3">CGMCC 1.13666</strain>
    </source>
</reference>
<dbReference type="Proteomes" id="UP001596411">
    <property type="component" value="Unassembled WGS sequence"/>
</dbReference>
<evidence type="ECO:0000313" key="2">
    <source>
        <dbReference type="EMBL" id="MFC7091209.1"/>
    </source>
</evidence>
<feature type="domain" description="DUF7673" evidence="1">
    <location>
        <begin position="45"/>
        <end position="124"/>
    </location>
</feature>
<dbReference type="InterPro" id="IPR056090">
    <property type="entry name" value="DUF7673"/>
</dbReference>
<dbReference type="EMBL" id="JBHSZP010000034">
    <property type="protein sequence ID" value="MFC7091209.1"/>
    <property type="molecule type" value="Genomic_DNA"/>
</dbReference>
<evidence type="ECO:0000259" key="1">
    <source>
        <dbReference type="Pfam" id="PF24720"/>
    </source>
</evidence>